<gene>
    <name evidence="2" type="ORF">Hypma_000482</name>
</gene>
<dbReference type="EMBL" id="LUEZ02000106">
    <property type="protein sequence ID" value="RDB18175.1"/>
    <property type="molecule type" value="Genomic_DNA"/>
</dbReference>
<evidence type="ECO:0000313" key="3">
    <source>
        <dbReference type="Proteomes" id="UP000076154"/>
    </source>
</evidence>
<dbReference type="Proteomes" id="UP000076154">
    <property type="component" value="Unassembled WGS sequence"/>
</dbReference>
<feature type="region of interest" description="Disordered" evidence="1">
    <location>
        <begin position="230"/>
        <end position="271"/>
    </location>
</feature>
<evidence type="ECO:0000256" key="1">
    <source>
        <dbReference type="SAM" id="MobiDB-lite"/>
    </source>
</evidence>
<proteinExistence type="predicted"/>
<reference evidence="2" key="1">
    <citation type="submission" date="2018-04" db="EMBL/GenBank/DDBJ databases">
        <title>Whole genome sequencing of Hypsizygus marmoreus.</title>
        <authorList>
            <person name="Choi I.-G."/>
            <person name="Min B."/>
            <person name="Kim J.-G."/>
            <person name="Kim S."/>
            <person name="Oh Y.-L."/>
            <person name="Kong W.-S."/>
            <person name="Park H."/>
            <person name="Jeong J."/>
            <person name="Song E.-S."/>
        </authorList>
    </citation>
    <scope>NUCLEOTIDE SEQUENCE [LARGE SCALE GENOMIC DNA]</scope>
    <source>
        <strain evidence="2">51987-8</strain>
    </source>
</reference>
<feature type="region of interest" description="Disordered" evidence="1">
    <location>
        <begin position="1"/>
        <end position="56"/>
    </location>
</feature>
<feature type="compositionally biased region" description="Basic and acidic residues" evidence="1">
    <location>
        <begin position="248"/>
        <end position="262"/>
    </location>
</feature>
<accession>A0A369JCM0</accession>
<dbReference type="AlphaFoldDB" id="A0A369JCM0"/>
<keyword evidence="3" id="KW-1185">Reference proteome</keyword>
<sequence length="271" mass="30327">MTAETRKMQEQSLHSLSESGEYEDDIEQARNPHFSVHAEDEEKEDESAWPQQFSPSVNLSQDDLVQAVTTTDPLATTVQFAIADPVANIVVKEQKRTKVKADPGRRPRKPKEEGNLALQEAFFRGETDDFVACFGTNNAKAANVINAYRARQETSAAKTAAFSLGIQAAAYMANIDCIEFDKATFNQIRRENDQATINLESSVLRPSTKYMEDVSRHVTAETSAAAWVSNEQLVRSSFKDPTPQPPPERQRQAKDDHHDRGEGSSNHPRRH</sequence>
<feature type="region of interest" description="Disordered" evidence="1">
    <location>
        <begin position="95"/>
        <end position="114"/>
    </location>
</feature>
<evidence type="ECO:0000313" key="2">
    <source>
        <dbReference type="EMBL" id="RDB18175.1"/>
    </source>
</evidence>
<dbReference type="InParanoid" id="A0A369JCM0"/>
<comment type="caution">
    <text evidence="2">The sequence shown here is derived from an EMBL/GenBank/DDBJ whole genome shotgun (WGS) entry which is preliminary data.</text>
</comment>
<name>A0A369JCM0_HYPMA</name>
<organism evidence="2 3">
    <name type="scientific">Hypsizygus marmoreus</name>
    <name type="common">White beech mushroom</name>
    <name type="synonym">Agaricus marmoreus</name>
    <dbReference type="NCBI Taxonomy" id="39966"/>
    <lineage>
        <taxon>Eukaryota</taxon>
        <taxon>Fungi</taxon>
        <taxon>Dikarya</taxon>
        <taxon>Basidiomycota</taxon>
        <taxon>Agaricomycotina</taxon>
        <taxon>Agaricomycetes</taxon>
        <taxon>Agaricomycetidae</taxon>
        <taxon>Agaricales</taxon>
        <taxon>Tricholomatineae</taxon>
        <taxon>Lyophyllaceae</taxon>
        <taxon>Hypsizygus</taxon>
    </lineage>
</organism>
<protein>
    <submittedName>
        <fullName evidence="2">Uncharacterized protein</fullName>
    </submittedName>
</protein>